<dbReference type="Pfam" id="PF12390">
    <property type="entry name" value="Se-cys_synth_N"/>
    <property type="match status" value="1"/>
</dbReference>
<dbReference type="NCBIfam" id="TIGR00474">
    <property type="entry name" value="selA"/>
    <property type="match status" value="1"/>
</dbReference>
<evidence type="ECO:0000256" key="9">
    <source>
        <dbReference type="ARBA" id="ARBA00044507"/>
    </source>
</evidence>
<evidence type="ECO:0000256" key="5">
    <source>
        <dbReference type="ARBA" id="ARBA00022898"/>
    </source>
</evidence>
<dbReference type="SUPFAM" id="SSF53383">
    <property type="entry name" value="PLP-dependent transferases"/>
    <property type="match status" value="1"/>
</dbReference>
<dbReference type="Gene3D" id="2.40.30.10">
    <property type="entry name" value="Translation factors"/>
    <property type="match status" value="1"/>
</dbReference>
<dbReference type="SUPFAM" id="SSF52540">
    <property type="entry name" value="P-loop containing nucleoside triphosphate hydrolases"/>
    <property type="match status" value="1"/>
</dbReference>
<reference evidence="14" key="1">
    <citation type="journal article" date="2018" name="Genome Announc.">
        <title>Draft Genome Sequence of Mycobacterium montefiorense Isolated from Japanese Black Salamander (Hynobius nigrescens).</title>
        <authorList>
            <person name="Fukano H."/>
            <person name="Yoshida M."/>
            <person name="Shimizu A."/>
            <person name="Iwao H."/>
            <person name="Katayama Y."/>
            <person name="Omatsu T."/>
            <person name="Mizutani T."/>
            <person name="Kurata O."/>
            <person name="Wada S."/>
            <person name="Hoshino Y."/>
        </authorList>
    </citation>
    <scope>NUCLEOTIDE SEQUENCE</scope>
    <source>
        <strain evidence="14">BS</strain>
    </source>
</reference>
<dbReference type="InterPro" id="IPR027417">
    <property type="entry name" value="P-loop_NTPase"/>
</dbReference>
<dbReference type="GO" id="GO:0003723">
    <property type="term" value="F:RNA binding"/>
    <property type="evidence" value="ECO:0007669"/>
    <property type="project" value="InterPro"/>
</dbReference>
<dbReference type="InterPro" id="IPR004534">
    <property type="entry name" value="SelA_trans"/>
</dbReference>
<dbReference type="GO" id="GO:0001514">
    <property type="term" value="P:selenocysteine incorporation"/>
    <property type="evidence" value="ECO:0007669"/>
    <property type="project" value="UniProtKB-UniRule"/>
</dbReference>
<dbReference type="InterPro" id="IPR015191">
    <property type="entry name" value="SelB_WHD4"/>
</dbReference>
<evidence type="ECO:0000256" key="8">
    <source>
        <dbReference type="ARBA" id="ARBA00023266"/>
    </source>
</evidence>
<dbReference type="GO" id="GO:0003924">
    <property type="term" value="F:GTPase activity"/>
    <property type="evidence" value="ECO:0007669"/>
    <property type="project" value="InterPro"/>
</dbReference>
<reference evidence="15" key="3">
    <citation type="journal article" date="2022" name="Microbiol. Resour. Announc.">
        <title>Draft Genome Sequences of Eight Mycobacterium montefiorense Strains Isolated from Salamanders in Captivity.</title>
        <authorList>
            <person name="Komine T."/>
            <person name="Ihara H."/>
            <person name="Fukano H."/>
            <person name="Hoshino Y."/>
            <person name="Kurata O."/>
            <person name="Wada S."/>
        </authorList>
    </citation>
    <scope>NUCLEOTIDE SEQUENCE</scope>
    <source>
        <strain evidence="15">NJB18185</strain>
    </source>
</reference>
<dbReference type="InterPro" id="IPR036390">
    <property type="entry name" value="WH_DNA-bd_sf"/>
</dbReference>
<dbReference type="InterPro" id="IPR015421">
    <property type="entry name" value="PyrdxlP-dep_Trfase_major"/>
</dbReference>
<keyword evidence="3 10" id="KW-0963">Cytoplasm</keyword>
<dbReference type="Gene3D" id="1.10.10.10">
    <property type="entry name" value="Winged helix-like DNA-binding domain superfamily/Winged helix DNA-binding domain"/>
    <property type="match status" value="1"/>
</dbReference>
<comment type="cofactor">
    <cofactor evidence="1 10 11">
        <name>pyridoxal 5'-phosphate</name>
        <dbReference type="ChEBI" id="CHEBI:597326"/>
    </cofactor>
</comment>
<keyword evidence="7" id="KW-0547">Nucleotide-binding</keyword>
<dbReference type="GO" id="GO:0005525">
    <property type="term" value="F:GTP binding"/>
    <property type="evidence" value="ECO:0007669"/>
    <property type="project" value="UniProtKB-KW"/>
</dbReference>
<dbReference type="Proteomes" id="UP000245060">
    <property type="component" value="Unassembled WGS sequence"/>
</dbReference>
<dbReference type="PANTHER" id="PTHR32328">
    <property type="entry name" value="L-SERYL-TRNA(SEC) SELENIUM TRANSFERASE"/>
    <property type="match status" value="1"/>
</dbReference>
<dbReference type="CDD" id="cd04171">
    <property type="entry name" value="SelB"/>
    <property type="match status" value="1"/>
</dbReference>
<reference evidence="16" key="2">
    <citation type="submission" date="2018-04" db="EMBL/GenBank/DDBJ databases">
        <title>Draft genome sequence of Mycobacterium montefiorense isolated from Japanese black salamander.</title>
        <authorList>
            <person name="Fukano H."/>
            <person name="Yoshida M."/>
            <person name="Shimizu A."/>
            <person name="Iwao H."/>
            <person name="Kurata O."/>
            <person name="Katayama Y."/>
            <person name="Omatsu T."/>
            <person name="Mizutani T."/>
            <person name="Wada S."/>
            <person name="Hoshino Y."/>
        </authorList>
    </citation>
    <scope>NUCLEOTIDE SEQUENCE [LARGE SCALE GENOMIC DNA]</scope>
    <source>
        <strain evidence="16">BS</strain>
    </source>
</reference>
<evidence type="ECO:0000313" key="14">
    <source>
        <dbReference type="EMBL" id="GBG37700.1"/>
    </source>
</evidence>
<comment type="function">
    <text evidence="10">Converts seryl-tRNA(Sec) to selenocysteinyl-tRNA(Sec) required for selenoprotein biosynthesis.</text>
</comment>
<evidence type="ECO:0000256" key="2">
    <source>
        <dbReference type="ARBA" id="ARBA00004496"/>
    </source>
</evidence>
<dbReference type="Pfam" id="PF03841">
    <property type="entry name" value="SelA"/>
    <property type="match status" value="1"/>
</dbReference>
<dbReference type="Gene3D" id="3.40.50.300">
    <property type="entry name" value="P-loop containing nucleotide triphosphate hydrolases"/>
    <property type="match status" value="1"/>
</dbReference>
<proteinExistence type="inferred from homology"/>
<evidence type="ECO:0000313" key="15">
    <source>
        <dbReference type="EMBL" id="GKU73276.1"/>
    </source>
</evidence>
<feature type="region of interest" description="Disordered" evidence="12">
    <location>
        <begin position="370"/>
        <end position="421"/>
    </location>
</feature>
<comment type="subcellular location">
    <subcellularLocation>
        <location evidence="2 10">Cytoplasm</location>
    </subcellularLocation>
</comment>
<keyword evidence="5 10" id="KW-0663">Pyridoxal phosphate</keyword>
<dbReference type="HAMAP" id="MF_00423">
    <property type="entry name" value="SelA"/>
    <property type="match status" value="1"/>
</dbReference>
<evidence type="ECO:0000256" key="3">
    <source>
        <dbReference type="ARBA" id="ARBA00022490"/>
    </source>
</evidence>
<dbReference type="Pfam" id="PF25461">
    <property type="entry name" value="Beta-barrel_SelB"/>
    <property type="match status" value="1"/>
</dbReference>
<evidence type="ECO:0000256" key="11">
    <source>
        <dbReference type="PIRSR" id="PIRSR618319-50"/>
    </source>
</evidence>
<dbReference type="SUPFAM" id="SSF50447">
    <property type="entry name" value="Translation proteins"/>
    <property type="match status" value="1"/>
</dbReference>
<keyword evidence="8 10" id="KW-0711">Selenium</keyword>
<evidence type="ECO:0000256" key="6">
    <source>
        <dbReference type="ARBA" id="ARBA00022917"/>
    </source>
</evidence>
<keyword evidence="4 10" id="KW-0808">Transferase</keyword>
<dbReference type="InterPro" id="IPR004535">
    <property type="entry name" value="Transl_elong_SelB"/>
</dbReference>
<keyword evidence="7" id="KW-0342">GTP-binding</keyword>
<feature type="compositionally biased region" description="Low complexity" evidence="12">
    <location>
        <begin position="388"/>
        <end position="401"/>
    </location>
</feature>
<evidence type="ECO:0000313" key="16">
    <source>
        <dbReference type="Proteomes" id="UP000245060"/>
    </source>
</evidence>
<accession>A0AA37PNQ8</accession>
<reference evidence="15" key="4">
    <citation type="submission" date="2022-04" db="EMBL/GenBank/DDBJ databases">
        <authorList>
            <person name="Komine T."/>
            <person name="Fukano H."/>
            <person name="Wada S."/>
        </authorList>
    </citation>
    <scope>NUCLEOTIDE SEQUENCE</scope>
    <source>
        <strain evidence="15">NJB18185</strain>
    </source>
</reference>
<sequence>MKRVDPRRLIPRTDQMLALPPVQQARERLGEQAVRVVVRDVQDRARRGDLPPDQVQEAVLAALAAHRNTRLRPVLNATGVVVHTNLGRAPLAASAVEALVSASGYVDVELDLATGTRSKRAVALRQALLDACPAAEDALVVNNGAAALVLATTALAAGGEVVVSRGELIEIGAGFRLPDLIASTGARLREVGTTNRTHLKDYADAIGPQTGCVLKVHQSNFRVQGFTSAVPVSELRALAAEKRVPLVVDLGSGLLAPDPLLADEPDAATTLSEGADVVTASGDKLLGGPQAGIVLGHAEMVTRMARHPLARAVRADKLTLAALEATVRAGTSPVTQALHADAGRLRLRAQRRARRAGRWRWSPGRAVTRLGGSSPRDCGRRLARGRPRGAAARARRCLPAGSALHPRVRRRSAAGRGPYRVGNNARGGPLITHVVATAGHVDHGKSTLIRTLTGMQPDRWEEERRRGLTIDLGFAWTTLPSGREVAFVDVPGHQRFLTNTLAGLGPAPVVCFVVAADEGWQAQSGDHRDALAALGIRHGLIVISRADRAPDRAVAVLAQARDELAGTGLADAPGVIASAVDGTGLAELRATLDRVLGQLPAPDTTARVRLWVDRSFTITGAGTVVTGTLTAGTVARGDRLDLLGADQQQSVVIRGLQSRGEPYPKLDPVARVALNLRGVSRDVIHRGHALVTPDAWPSTGTLDVRRTTGGSLTEAPAQLVVHVGTAAVPARLRPFDDDHGRLTLDRRLPLVLGDRLVLRDPGSQRVLGGALVLDADAPALRRRGDGTRRAAFLSGMNAAGDVGAEVARRGAVRESHLRRLGLLSSPDAVPAGVRVLDGWWVHGATYDAWRRRLRSAVEELHTRDPLAKGLSRGAAGYLLALPDESLLDAVARDAGLEQAAGHLRVAGAGDDLGGAEAAVAELEARLRAEPFGAPEVDDLSALKLSGRELAAAERAGRVLRLRDGVVLLPTAPALAMRELARLDQPFTTSQARQALRTTRRVAIPLLEHLDARGWTRRLDAGHREVVR</sequence>
<keyword evidence="6 10" id="KW-0648">Protein biosynthesis</keyword>
<dbReference type="InterPro" id="IPR036388">
    <property type="entry name" value="WH-like_DNA-bd_sf"/>
</dbReference>
<evidence type="ECO:0000256" key="12">
    <source>
        <dbReference type="SAM" id="MobiDB-lite"/>
    </source>
</evidence>
<evidence type="ECO:0000256" key="1">
    <source>
        <dbReference type="ARBA" id="ARBA00001933"/>
    </source>
</evidence>
<feature type="modified residue" description="N6-(pyridoxal phosphate)lysine" evidence="10 11">
    <location>
        <position position="284"/>
    </location>
</feature>
<dbReference type="EMBL" id="BQYH01000021">
    <property type="protein sequence ID" value="GKU73276.1"/>
    <property type="molecule type" value="Genomic_DNA"/>
</dbReference>
<dbReference type="SUPFAM" id="SSF46785">
    <property type="entry name" value="Winged helix' DNA-binding domain"/>
    <property type="match status" value="1"/>
</dbReference>
<dbReference type="GO" id="GO:0004125">
    <property type="term" value="F:L-seryl-tRNA(Sec) selenium transferase activity"/>
    <property type="evidence" value="ECO:0007669"/>
    <property type="project" value="UniProtKB-UniRule"/>
</dbReference>
<dbReference type="InterPro" id="IPR009000">
    <property type="entry name" value="Transl_B-barrel_sf"/>
</dbReference>
<dbReference type="GO" id="GO:0001717">
    <property type="term" value="P:conversion of seryl-tRNAsec to selenocys-tRNAsec"/>
    <property type="evidence" value="ECO:0007669"/>
    <property type="project" value="UniProtKB-UniRule"/>
</dbReference>
<dbReference type="EC" id="2.9.1.1" evidence="10"/>
<dbReference type="Proteomes" id="UP001139505">
    <property type="component" value="Unassembled WGS sequence"/>
</dbReference>
<evidence type="ECO:0000313" key="17">
    <source>
        <dbReference type="Proteomes" id="UP001139505"/>
    </source>
</evidence>
<dbReference type="InterPro" id="IPR000795">
    <property type="entry name" value="T_Tr_GTP-bd_dom"/>
</dbReference>
<comment type="catalytic activity">
    <reaction evidence="10">
        <text>L-seryl-tRNA(Sec) + selenophosphate + H(+) = L-selenocysteinyl-tRNA(Sec) + phosphate</text>
        <dbReference type="Rhea" id="RHEA:22728"/>
        <dbReference type="Rhea" id="RHEA-COMP:9742"/>
        <dbReference type="Rhea" id="RHEA-COMP:9743"/>
        <dbReference type="ChEBI" id="CHEBI:15378"/>
        <dbReference type="ChEBI" id="CHEBI:16144"/>
        <dbReference type="ChEBI" id="CHEBI:43474"/>
        <dbReference type="ChEBI" id="CHEBI:78533"/>
        <dbReference type="ChEBI" id="CHEBI:78573"/>
        <dbReference type="EC" id="2.9.1.1"/>
    </reaction>
</comment>
<comment type="caution">
    <text evidence="15">The sequence shown here is derived from an EMBL/GenBank/DDBJ whole genome shotgun (WGS) entry which is preliminary data.</text>
</comment>
<comment type="similarity">
    <text evidence="9 10">Belongs to the SelA family.</text>
</comment>
<gene>
    <name evidence="10" type="primary">selA</name>
    <name evidence="14" type="ORF">MmonteBS_20720</name>
    <name evidence="15" type="ORF">NJB18185_30470</name>
</gene>
<dbReference type="EMBL" id="BFCH01000017">
    <property type="protein sequence ID" value="GBG37700.1"/>
    <property type="molecule type" value="Genomic_DNA"/>
</dbReference>
<comment type="pathway">
    <text evidence="10">Aminoacyl-tRNA biosynthesis; selenocysteinyl-tRNA(Sec) biosynthesis; selenocysteinyl-tRNA(Sec) from L-seryl-tRNA(Sec) (bacterial route): step 1/1.</text>
</comment>
<evidence type="ECO:0000256" key="10">
    <source>
        <dbReference type="HAMAP-Rule" id="MF_00423"/>
    </source>
</evidence>
<dbReference type="GO" id="GO:0005737">
    <property type="term" value="C:cytoplasm"/>
    <property type="evidence" value="ECO:0007669"/>
    <property type="project" value="UniProtKB-SubCell"/>
</dbReference>
<dbReference type="Pfam" id="PF09107">
    <property type="entry name" value="WHD_3rd_SelB"/>
    <property type="match status" value="1"/>
</dbReference>
<feature type="domain" description="Tr-type G" evidence="13">
    <location>
        <begin position="430"/>
        <end position="603"/>
    </location>
</feature>
<organism evidence="15 17">
    <name type="scientific">Mycobacterium montefiorense</name>
    <dbReference type="NCBI Taxonomy" id="154654"/>
    <lineage>
        <taxon>Bacteria</taxon>
        <taxon>Bacillati</taxon>
        <taxon>Actinomycetota</taxon>
        <taxon>Actinomycetes</taxon>
        <taxon>Mycobacteriales</taxon>
        <taxon>Mycobacteriaceae</taxon>
        <taxon>Mycobacterium</taxon>
        <taxon>Mycobacterium simiae complex</taxon>
    </lineage>
</organism>
<dbReference type="AlphaFoldDB" id="A0AA37PNQ8"/>
<dbReference type="InterPro" id="IPR018319">
    <property type="entry name" value="SelA-like"/>
</dbReference>
<dbReference type="Pfam" id="PF00009">
    <property type="entry name" value="GTP_EFTU"/>
    <property type="match status" value="1"/>
</dbReference>
<keyword evidence="16" id="KW-1185">Reference proteome</keyword>
<evidence type="ECO:0000256" key="4">
    <source>
        <dbReference type="ARBA" id="ARBA00022679"/>
    </source>
</evidence>
<protein>
    <recommendedName>
        <fullName evidence="10">L-seryl-tRNA(Sec) selenium transferase</fullName>
        <ecNumber evidence="10">2.9.1.1</ecNumber>
    </recommendedName>
    <alternativeName>
        <fullName evidence="10">Selenocysteine synthase</fullName>
        <shortName evidence="10">Sec synthase</shortName>
    </alternativeName>
    <alternativeName>
        <fullName evidence="10">Selenocysteinyl-tRNA(Sec) synthase</fullName>
    </alternativeName>
</protein>
<dbReference type="PANTHER" id="PTHR32328:SF0">
    <property type="entry name" value="L-SERYL-TRNA(SEC) SELENIUM TRANSFERASE"/>
    <property type="match status" value="1"/>
</dbReference>
<dbReference type="Gene3D" id="3.40.640.10">
    <property type="entry name" value="Type I PLP-dependent aspartate aminotransferase-like (Major domain)"/>
    <property type="match status" value="1"/>
</dbReference>
<dbReference type="InterPro" id="IPR057335">
    <property type="entry name" value="Beta-barrel_SelB"/>
</dbReference>
<dbReference type="InterPro" id="IPR025862">
    <property type="entry name" value="SelA_trans_N_dom"/>
</dbReference>
<name>A0AA37PNQ8_9MYCO</name>
<evidence type="ECO:0000259" key="13">
    <source>
        <dbReference type="PROSITE" id="PS51722"/>
    </source>
</evidence>
<evidence type="ECO:0000256" key="7">
    <source>
        <dbReference type="ARBA" id="ARBA00023134"/>
    </source>
</evidence>
<dbReference type="NCBIfam" id="TIGR00475">
    <property type="entry name" value="selB"/>
    <property type="match status" value="1"/>
</dbReference>
<dbReference type="PROSITE" id="PS51722">
    <property type="entry name" value="G_TR_2"/>
    <property type="match status" value="1"/>
</dbReference>
<dbReference type="GO" id="GO:0003746">
    <property type="term" value="F:translation elongation factor activity"/>
    <property type="evidence" value="ECO:0007669"/>
    <property type="project" value="InterPro"/>
</dbReference>
<dbReference type="InterPro" id="IPR015424">
    <property type="entry name" value="PyrdxlP-dep_Trfase"/>
</dbReference>